<feature type="transmembrane region" description="Helical" evidence="8">
    <location>
        <begin position="402"/>
        <end position="420"/>
    </location>
</feature>
<sequence>MQQPAIPPRSLTRHDIKTLALAAVGGALEFYDFVIFAFFALVIGERFFPADLPDWLRQLQTFALFAAGYLARPLGGVVLAHYGDKLGRKKTFTLSILMMALPTTVMGLLPDYASIGIAAPIIMLLLRVLQGAAIGGEVPGAWVFVSEHVPSSRVGGACGLLTSGLTLGIILGSLITQGLTYLLPAGLLADIGWRIAFLIGGGFGLMGMFLRRWLHETPVFLAMQQQRSQTRLPIKTLLLSYRPALFFSTILTWLLAAAIIVLVLMAPVLFQKWFAISAAQSLQANTFATCMLMIGCIGGGVAADKWGMSRSLLVGCLLLAAAVLWLFYCLSFAPSQFFLAYGVVGLMLGVLGIIPAIMVTVFPTQVRFTGLATAYNLGYAVFGGLTPLFITLLMPLNRQLPALYLLTLCAAVIVSCLVFERKQRSFSKKK</sequence>
<dbReference type="PANTHER" id="PTHR43528:SF7">
    <property type="entry name" value="MFS TRANSPORTER"/>
    <property type="match status" value="1"/>
</dbReference>
<evidence type="ECO:0000256" key="7">
    <source>
        <dbReference type="ARBA" id="ARBA00023136"/>
    </source>
</evidence>
<dbReference type="GO" id="GO:0005886">
    <property type="term" value="C:plasma membrane"/>
    <property type="evidence" value="ECO:0007669"/>
    <property type="project" value="UniProtKB-SubCell"/>
</dbReference>
<feature type="transmembrane region" description="Helical" evidence="8">
    <location>
        <begin position="157"/>
        <end position="179"/>
    </location>
</feature>
<keyword evidence="4 8" id="KW-0812">Transmembrane</keyword>
<keyword evidence="6 8" id="KW-1133">Transmembrane helix</keyword>
<dbReference type="Gene3D" id="1.20.1250.20">
    <property type="entry name" value="MFS general substrate transporter like domains"/>
    <property type="match status" value="2"/>
</dbReference>
<evidence type="ECO:0000256" key="3">
    <source>
        <dbReference type="ARBA" id="ARBA00022475"/>
    </source>
</evidence>
<feature type="transmembrane region" description="Helical" evidence="8">
    <location>
        <begin position="339"/>
        <end position="362"/>
    </location>
</feature>
<feature type="transmembrane region" description="Helical" evidence="8">
    <location>
        <begin position="20"/>
        <end position="42"/>
    </location>
</feature>
<feature type="transmembrane region" description="Helical" evidence="8">
    <location>
        <begin position="191"/>
        <end position="210"/>
    </location>
</feature>
<protein>
    <submittedName>
        <fullName evidence="10">Major Facilitator Superfamily protein</fullName>
    </submittedName>
</protein>
<name>A0A1H9DUW0_9GAMM</name>
<dbReference type="GO" id="GO:0015293">
    <property type="term" value="F:symporter activity"/>
    <property type="evidence" value="ECO:0007669"/>
    <property type="project" value="UniProtKB-KW"/>
</dbReference>
<evidence type="ECO:0000256" key="2">
    <source>
        <dbReference type="ARBA" id="ARBA00022448"/>
    </source>
</evidence>
<keyword evidence="11" id="KW-1185">Reference proteome</keyword>
<feature type="domain" description="Major facilitator superfamily (MFS) profile" evidence="9">
    <location>
        <begin position="18"/>
        <end position="425"/>
    </location>
</feature>
<evidence type="ECO:0000256" key="8">
    <source>
        <dbReference type="SAM" id="Phobius"/>
    </source>
</evidence>
<keyword evidence="7 8" id="KW-0472">Membrane</keyword>
<feature type="transmembrane region" description="Helical" evidence="8">
    <location>
        <begin position="92"/>
        <end position="109"/>
    </location>
</feature>
<dbReference type="OrthoDB" id="3690818at2"/>
<dbReference type="PROSITE" id="PS50850">
    <property type="entry name" value="MFS"/>
    <property type="match status" value="1"/>
</dbReference>
<feature type="transmembrane region" description="Helical" evidence="8">
    <location>
        <begin position="282"/>
        <end position="303"/>
    </location>
</feature>
<reference evidence="11" key="1">
    <citation type="submission" date="2016-10" db="EMBL/GenBank/DDBJ databases">
        <authorList>
            <person name="Varghese N."/>
            <person name="Submissions S."/>
        </authorList>
    </citation>
    <scope>NUCLEOTIDE SEQUENCE [LARGE SCALE GENOMIC DNA]</scope>
    <source>
        <strain evidence="11">8N4</strain>
    </source>
</reference>
<dbReference type="STRING" id="988801.SAMN05216522_101420"/>
<keyword evidence="5" id="KW-0769">Symport</keyword>
<dbReference type="PANTHER" id="PTHR43528">
    <property type="entry name" value="ALPHA-KETOGLUTARATE PERMEASE"/>
    <property type="match status" value="1"/>
</dbReference>
<evidence type="ECO:0000256" key="1">
    <source>
        <dbReference type="ARBA" id="ARBA00004651"/>
    </source>
</evidence>
<dbReference type="SUPFAM" id="SSF103473">
    <property type="entry name" value="MFS general substrate transporter"/>
    <property type="match status" value="1"/>
</dbReference>
<organism evidence="10 11">
    <name type="scientific">Rosenbergiella nectarea</name>
    <dbReference type="NCBI Taxonomy" id="988801"/>
    <lineage>
        <taxon>Bacteria</taxon>
        <taxon>Pseudomonadati</taxon>
        <taxon>Pseudomonadota</taxon>
        <taxon>Gammaproteobacteria</taxon>
        <taxon>Enterobacterales</taxon>
        <taxon>Erwiniaceae</taxon>
        <taxon>Rosenbergiella</taxon>
    </lineage>
</organism>
<feature type="transmembrane region" description="Helical" evidence="8">
    <location>
        <begin position="62"/>
        <end position="80"/>
    </location>
</feature>
<feature type="transmembrane region" description="Helical" evidence="8">
    <location>
        <begin position="244"/>
        <end position="270"/>
    </location>
</feature>
<evidence type="ECO:0000259" key="9">
    <source>
        <dbReference type="PROSITE" id="PS50850"/>
    </source>
</evidence>
<dbReference type="InterPro" id="IPR020846">
    <property type="entry name" value="MFS_dom"/>
</dbReference>
<feature type="transmembrane region" description="Helical" evidence="8">
    <location>
        <begin position="121"/>
        <end position="145"/>
    </location>
</feature>
<evidence type="ECO:0000313" key="10">
    <source>
        <dbReference type="EMBL" id="SEQ17289.1"/>
    </source>
</evidence>
<feature type="transmembrane region" description="Helical" evidence="8">
    <location>
        <begin position="374"/>
        <end position="396"/>
    </location>
</feature>
<evidence type="ECO:0000256" key="5">
    <source>
        <dbReference type="ARBA" id="ARBA00022847"/>
    </source>
</evidence>
<comment type="subcellular location">
    <subcellularLocation>
        <location evidence="1">Cell membrane</location>
        <topology evidence="1">Multi-pass membrane protein</topology>
    </subcellularLocation>
</comment>
<evidence type="ECO:0000313" key="11">
    <source>
        <dbReference type="Proteomes" id="UP000242515"/>
    </source>
</evidence>
<dbReference type="InterPro" id="IPR036259">
    <property type="entry name" value="MFS_trans_sf"/>
</dbReference>
<proteinExistence type="predicted"/>
<dbReference type="Pfam" id="PF07690">
    <property type="entry name" value="MFS_1"/>
    <property type="match status" value="1"/>
</dbReference>
<gene>
    <name evidence="10" type="ORF">SAMN05216522_101420</name>
</gene>
<evidence type="ECO:0000256" key="6">
    <source>
        <dbReference type="ARBA" id="ARBA00022989"/>
    </source>
</evidence>
<feature type="transmembrane region" description="Helical" evidence="8">
    <location>
        <begin position="312"/>
        <end position="333"/>
    </location>
</feature>
<dbReference type="EMBL" id="FOGC01000001">
    <property type="protein sequence ID" value="SEQ17289.1"/>
    <property type="molecule type" value="Genomic_DNA"/>
</dbReference>
<dbReference type="AlphaFoldDB" id="A0A1H9DUW0"/>
<keyword evidence="3" id="KW-1003">Cell membrane</keyword>
<accession>A0A1H9DUW0</accession>
<keyword evidence="2" id="KW-0813">Transport</keyword>
<evidence type="ECO:0000256" key="4">
    <source>
        <dbReference type="ARBA" id="ARBA00022692"/>
    </source>
</evidence>
<dbReference type="Proteomes" id="UP000242515">
    <property type="component" value="Unassembled WGS sequence"/>
</dbReference>
<dbReference type="InterPro" id="IPR051084">
    <property type="entry name" value="H+-coupled_symporters"/>
</dbReference>
<dbReference type="RefSeq" id="WP_092671994.1">
    <property type="nucleotide sequence ID" value="NZ_FOGC01000001.1"/>
</dbReference>
<dbReference type="InterPro" id="IPR011701">
    <property type="entry name" value="MFS"/>
</dbReference>